<dbReference type="EMBL" id="MU393447">
    <property type="protein sequence ID" value="KAI4867430.1"/>
    <property type="molecule type" value="Genomic_DNA"/>
</dbReference>
<protein>
    <submittedName>
        <fullName evidence="1">Uncharacterized protein</fullName>
    </submittedName>
</protein>
<name>A0ACB9Z6Q6_9PEZI</name>
<comment type="caution">
    <text evidence="1">The sequence shown here is derived from an EMBL/GenBank/DDBJ whole genome shotgun (WGS) entry which is preliminary data.</text>
</comment>
<dbReference type="Proteomes" id="UP001497700">
    <property type="component" value="Unassembled WGS sequence"/>
</dbReference>
<keyword evidence="2" id="KW-1185">Reference proteome</keyword>
<evidence type="ECO:0000313" key="2">
    <source>
        <dbReference type="Proteomes" id="UP001497700"/>
    </source>
</evidence>
<organism evidence="1 2">
    <name type="scientific">Hypoxylon rubiginosum</name>
    <dbReference type="NCBI Taxonomy" id="110542"/>
    <lineage>
        <taxon>Eukaryota</taxon>
        <taxon>Fungi</taxon>
        <taxon>Dikarya</taxon>
        <taxon>Ascomycota</taxon>
        <taxon>Pezizomycotina</taxon>
        <taxon>Sordariomycetes</taxon>
        <taxon>Xylariomycetidae</taxon>
        <taxon>Xylariales</taxon>
        <taxon>Hypoxylaceae</taxon>
        <taxon>Hypoxylon</taxon>
    </lineage>
</organism>
<evidence type="ECO:0000313" key="1">
    <source>
        <dbReference type="EMBL" id="KAI4867430.1"/>
    </source>
</evidence>
<gene>
    <name evidence="1" type="ORF">F4820DRAFT_413606</name>
</gene>
<proteinExistence type="predicted"/>
<accession>A0ACB9Z6Q6</accession>
<sequence length="103" mass="11209">MGCDSEYSEYSSLHEYKEPSEDEANFRQTLLERIGEIRTTGSFATGNVLDSCPIPGICVDGGKPIALPLSEEAAQNLASKSDKAPFGKGRRTLVDETKLLRTV</sequence>
<reference evidence="1 2" key="1">
    <citation type="journal article" date="2022" name="New Phytol.">
        <title>Ecological generalism drives hyperdiversity of secondary metabolite gene clusters in xylarialean endophytes.</title>
        <authorList>
            <person name="Franco M.E.E."/>
            <person name="Wisecaver J.H."/>
            <person name="Arnold A.E."/>
            <person name="Ju Y.M."/>
            <person name="Slot J.C."/>
            <person name="Ahrendt S."/>
            <person name="Moore L.P."/>
            <person name="Eastman K.E."/>
            <person name="Scott K."/>
            <person name="Konkel Z."/>
            <person name="Mondo S.J."/>
            <person name="Kuo A."/>
            <person name="Hayes R.D."/>
            <person name="Haridas S."/>
            <person name="Andreopoulos B."/>
            <person name="Riley R."/>
            <person name="LaButti K."/>
            <person name="Pangilinan J."/>
            <person name="Lipzen A."/>
            <person name="Amirebrahimi M."/>
            <person name="Yan J."/>
            <person name="Adam C."/>
            <person name="Keymanesh K."/>
            <person name="Ng V."/>
            <person name="Louie K."/>
            <person name="Northen T."/>
            <person name="Drula E."/>
            <person name="Henrissat B."/>
            <person name="Hsieh H.M."/>
            <person name="Youens-Clark K."/>
            <person name="Lutzoni F."/>
            <person name="Miadlikowska J."/>
            <person name="Eastwood D.C."/>
            <person name="Hamelin R.C."/>
            <person name="Grigoriev I.V."/>
            <person name="U'Ren J.M."/>
        </authorList>
    </citation>
    <scope>NUCLEOTIDE SEQUENCE [LARGE SCALE GENOMIC DNA]</scope>
    <source>
        <strain evidence="1 2">CBS 119005</strain>
    </source>
</reference>